<dbReference type="KEGG" id="dmi:Desmer_0890"/>
<accession>J7IRV4</accession>
<proteinExistence type="predicted"/>
<evidence type="ECO:0000313" key="2">
    <source>
        <dbReference type="Proteomes" id="UP000005262"/>
    </source>
</evidence>
<dbReference type="HOGENOM" id="CLU_3042736_0_0_9"/>
<name>J7IRV4_DESMD</name>
<sequence length="54" mass="6476">MVRRLNTNHRHAPVSLFGNKFIIHVLEVYELEVKLWQQSDHLKPLGLKKKWQAK</sequence>
<reference evidence="1 2" key="1">
    <citation type="journal article" date="2012" name="J. Bacteriol.">
        <title>Complete genome sequences of Desulfosporosinus orientis DSM765T, Desulfosporosinus youngiae DSM17734T, Desulfosporosinus meridiei DSM13257T, and Desulfosporosinus acidiphilus DSM22704T.</title>
        <authorList>
            <person name="Pester M."/>
            <person name="Brambilla E."/>
            <person name="Alazard D."/>
            <person name="Rattei T."/>
            <person name="Weinmaier T."/>
            <person name="Han J."/>
            <person name="Lucas S."/>
            <person name="Lapidus A."/>
            <person name="Cheng J.F."/>
            <person name="Goodwin L."/>
            <person name="Pitluck S."/>
            <person name="Peters L."/>
            <person name="Ovchinnikova G."/>
            <person name="Teshima H."/>
            <person name="Detter J.C."/>
            <person name="Han C.S."/>
            <person name="Tapia R."/>
            <person name="Land M.L."/>
            <person name="Hauser L."/>
            <person name="Kyrpides N.C."/>
            <person name="Ivanova N.N."/>
            <person name="Pagani I."/>
            <person name="Huntmann M."/>
            <person name="Wei C.L."/>
            <person name="Davenport K.W."/>
            <person name="Daligault H."/>
            <person name="Chain P.S."/>
            <person name="Chen A."/>
            <person name="Mavromatis K."/>
            <person name="Markowitz V."/>
            <person name="Szeto E."/>
            <person name="Mikhailova N."/>
            <person name="Pati A."/>
            <person name="Wagner M."/>
            <person name="Woyke T."/>
            <person name="Ollivier B."/>
            <person name="Klenk H.P."/>
            <person name="Spring S."/>
            <person name="Loy A."/>
        </authorList>
    </citation>
    <scope>NUCLEOTIDE SEQUENCE [LARGE SCALE GENOMIC DNA]</scope>
    <source>
        <strain evidence="2">ATCC BAA-275 / DSM 13257 / NCIMB 13706 / S10</strain>
    </source>
</reference>
<dbReference type="Proteomes" id="UP000005262">
    <property type="component" value="Chromosome"/>
</dbReference>
<organism evidence="1 2">
    <name type="scientific">Desulfosporosinus meridiei (strain ATCC BAA-275 / DSM 13257 / KCTC 12902 / NCIMB 13706 / S10)</name>
    <dbReference type="NCBI Taxonomy" id="768704"/>
    <lineage>
        <taxon>Bacteria</taxon>
        <taxon>Bacillati</taxon>
        <taxon>Bacillota</taxon>
        <taxon>Clostridia</taxon>
        <taxon>Eubacteriales</taxon>
        <taxon>Desulfitobacteriaceae</taxon>
        <taxon>Desulfosporosinus</taxon>
    </lineage>
</organism>
<dbReference type="STRING" id="768704.Desmer_0890"/>
<keyword evidence="2" id="KW-1185">Reference proteome</keyword>
<protein>
    <submittedName>
        <fullName evidence="1">Uncharacterized protein</fullName>
    </submittedName>
</protein>
<dbReference type="EMBL" id="CP003629">
    <property type="protein sequence ID" value="AFQ42919.1"/>
    <property type="molecule type" value="Genomic_DNA"/>
</dbReference>
<dbReference type="AlphaFoldDB" id="J7IRV4"/>
<evidence type="ECO:0000313" key="1">
    <source>
        <dbReference type="EMBL" id="AFQ42919.1"/>
    </source>
</evidence>
<reference evidence="2" key="2">
    <citation type="submission" date="2012-08" db="EMBL/GenBank/DDBJ databases">
        <title>Finished genome of Desulfosporosinus meridiei DSM 13257.</title>
        <authorList>
            <person name="Huntemann M."/>
            <person name="Wei C.-L."/>
            <person name="Han J."/>
            <person name="Detter J.C."/>
            <person name="Han C."/>
            <person name="Davenport K."/>
            <person name="Daligault H."/>
            <person name="Erkkila T."/>
            <person name="Gu W."/>
            <person name="Munk A.C.C."/>
            <person name="Teshima H."/>
            <person name="Xu Y."/>
            <person name="Chain P."/>
            <person name="Tapia R."/>
            <person name="Chen A."/>
            <person name="Krypides N."/>
            <person name="Mavromatis K."/>
            <person name="Markowitz V."/>
            <person name="Szeto E."/>
            <person name="Ivanova N."/>
            <person name="Mikhailova N."/>
            <person name="Ovchinnikova G."/>
            <person name="Pagani I."/>
            <person name="Pati A."/>
            <person name="Goodwin L."/>
            <person name="Peters L."/>
            <person name="Pitluck S."/>
            <person name="Woyke T."/>
            <person name="Pester M."/>
            <person name="Spring S."/>
            <person name="Ollivier B."/>
            <person name="Rattei T."/>
            <person name="Klenk H.-P."/>
            <person name="Wagner M."/>
            <person name="Loy A."/>
        </authorList>
    </citation>
    <scope>NUCLEOTIDE SEQUENCE [LARGE SCALE GENOMIC DNA]</scope>
    <source>
        <strain evidence="2">ATCC BAA-275 / DSM 13257 / NCIMB 13706 / S10</strain>
    </source>
</reference>
<gene>
    <name evidence="1" type="ordered locus">Desmer_0890</name>
</gene>